<evidence type="ECO:0000313" key="3">
    <source>
        <dbReference type="EMBL" id="ACI65670.1"/>
    </source>
</evidence>
<dbReference type="OMA" id="REHACES"/>
<dbReference type="PaxDb" id="2850-Phatr33543"/>
<sequence length="259" mass="28042">MSFSYSQKFSIALVLCLIVTVKSFRVSVSSGRLASATKICVSESSTDNVDISSAFKGLDLSLVKPLGMILEEVEEGAAKGVFVKEVAEEGSSVPYADEIVGLKLITVAGEDVTSLTFDEVMDKIINSPETVDLRLVSMNEIDSVDAEEDSAPAFEIGTSVTIKLLQEGKDDLDIETKVGDNLRQVLLDNSVEVYQGMKQKLGNCGGGGQCTFCAFDFVDSEGWAERSDYESQKLKKNPDARLTCLNNIQGPVTIRKAKR</sequence>
<dbReference type="InterPro" id="IPR001478">
    <property type="entry name" value="PDZ"/>
</dbReference>
<dbReference type="InterPro" id="IPR036034">
    <property type="entry name" value="PDZ_sf"/>
</dbReference>
<reference evidence="3 4" key="1">
    <citation type="journal article" date="2008" name="Nature">
        <title>The Phaeodactylum genome reveals the evolutionary history of diatom genomes.</title>
        <authorList>
            <person name="Bowler C."/>
            <person name="Allen A.E."/>
            <person name="Badger J.H."/>
            <person name="Grimwood J."/>
            <person name="Jabbari K."/>
            <person name="Kuo A."/>
            <person name="Maheswari U."/>
            <person name="Martens C."/>
            <person name="Maumus F."/>
            <person name="Otillar R.P."/>
            <person name="Rayko E."/>
            <person name="Salamov A."/>
            <person name="Vandepoele K."/>
            <person name="Beszteri B."/>
            <person name="Gruber A."/>
            <person name="Heijde M."/>
            <person name="Katinka M."/>
            <person name="Mock T."/>
            <person name="Valentin K."/>
            <person name="Verret F."/>
            <person name="Berges J.A."/>
            <person name="Brownlee C."/>
            <person name="Cadoret J.P."/>
            <person name="Chiovitti A."/>
            <person name="Choi C.J."/>
            <person name="Coesel S."/>
            <person name="De Martino A."/>
            <person name="Detter J.C."/>
            <person name="Durkin C."/>
            <person name="Falciatore A."/>
            <person name="Fournet J."/>
            <person name="Haruta M."/>
            <person name="Huysman M.J."/>
            <person name="Jenkins B.D."/>
            <person name="Jiroutova K."/>
            <person name="Jorgensen R.E."/>
            <person name="Joubert Y."/>
            <person name="Kaplan A."/>
            <person name="Kroger N."/>
            <person name="Kroth P.G."/>
            <person name="La Roche J."/>
            <person name="Lindquist E."/>
            <person name="Lommer M."/>
            <person name="Martin-Jezequel V."/>
            <person name="Lopez P.J."/>
            <person name="Lucas S."/>
            <person name="Mangogna M."/>
            <person name="McGinnis K."/>
            <person name="Medlin L.K."/>
            <person name="Montsant A."/>
            <person name="Oudot-Le Secq M.P."/>
            <person name="Napoli C."/>
            <person name="Obornik M."/>
            <person name="Parker M.S."/>
            <person name="Petit J.L."/>
            <person name="Porcel B.M."/>
            <person name="Poulsen N."/>
            <person name="Robison M."/>
            <person name="Rychlewski L."/>
            <person name="Rynearson T.A."/>
            <person name="Schmutz J."/>
            <person name="Shapiro H."/>
            <person name="Siaut M."/>
            <person name="Stanley M."/>
            <person name="Sussman M.R."/>
            <person name="Taylor A.R."/>
            <person name="Vardi A."/>
            <person name="von Dassow P."/>
            <person name="Vyverman W."/>
            <person name="Willis A."/>
            <person name="Wyrwicz L.S."/>
            <person name="Rokhsar D.S."/>
            <person name="Weissenbach J."/>
            <person name="Armbrust E.V."/>
            <person name="Green B.R."/>
            <person name="Van de Peer Y."/>
            <person name="Grigoriev I.V."/>
        </authorList>
    </citation>
    <scope>NUCLEOTIDE SEQUENCE [LARGE SCALE GENOMIC DNA]</scope>
    <source>
        <strain evidence="3 4">CCAP 1055/1</strain>
    </source>
</reference>
<dbReference type="OrthoDB" id="5987010at2759"/>
<dbReference type="STRING" id="556484.B5Y5K8"/>
<feature type="chain" id="PRO_5002841281" description="PDZ domain-containing protein" evidence="1">
    <location>
        <begin position="24"/>
        <end position="259"/>
    </location>
</feature>
<dbReference type="KEGG" id="pti:PHATR_33543"/>
<dbReference type="EMBL" id="CP001142">
    <property type="protein sequence ID" value="ACI65670.1"/>
    <property type="molecule type" value="Genomic_DNA"/>
</dbReference>
<dbReference type="HOGENOM" id="CLU_1075456_0_0_1"/>
<feature type="signal peptide" evidence="1">
    <location>
        <begin position="1"/>
        <end position="23"/>
    </location>
</feature>
<dbReference type="GeneID" id="7203912"/>
<organism evidence="3 4">
    <name type="scientific">Phaeodactylum tricornutum (strain CCAP 1055/1)</name>
    <dbReference type="NCBI Taxonomy" id="556484"/>
    <lineage>
        <taxon>Eukaryota</taxon>
        <taxon>Sar</taxon>
        <taxon>Stramenopiles</taxon>
        <taxon>Ochrophyta</taxon>
        <taxon>Bacillariophyta</taxon>
        <taxon>Bacillariophyceae</taxon>
        <taxon>Bacillariophycidae</taxon>
        <taxon>Naviculales</taxon>
        <taxon>Phaeodactylaceae</taxon>
        <taxon>Phaeodactylum</taxon>
    </lineage>
</organism>
<dbReference type="Proteomes" id="UP000000759">
    <property type="component" value="Chromosome 3"/>
</dbReference>
<dbReference type="Gene3D" id="3.10.20.30">
    <property type="match status" value="1"/>
</dbReference>
<dbReference type="SUPFAM" id="SSF54292">
    <property type="entry name" value="2Fe-2S ferredoxin-like"/>
    <property type="match status" value="1"/>
</dbReference>
<accession>B5Y5K8</accession>
<dbReference type="Gene3D" id="2.30.42.10">
    <property type="match status" value="1"/>
</dbReference>
<dbReference type="InParanoid" id="B5Y5K8"/>
<name>B5Y5K8_PHATC</name>
<proteinExistence type="predicted"/>
<dbReference type="InterPro" id="IPR012675">
    <property type="entry name" value="Beta-grasp_dom_sf"/>
</dbReference>
<keyword evidence="1" id="KW-0732">Signal</keyword>
<evidence type="ECO:0000313" key="4">
    <source>
        <dbReference type="Proteomes" id="UP000000759"/>
    </source>
</evidence>
<keyword evidence="4" id="KW-1185">Reference proteome</keyword>
<dbReference type="PROSITE" id="PS50106">
    <property type="entry name" value="PDZ"/>
    <property type="match status" value="1"/>
</dbReference>
<dbReference type="GO" id="GO:0051536">
    <property type="term" value="F:iron-sulfur cluster binding"/>
    <property type="evidence" value="ECO:0007669"/>
    <property type="project" value="InterPro"/>
</dbReference>
<gene>
    <name evidence="3" type="ORF">PHATR_33543</name>
</gene>
<feature type="domain" description="PDZ" evidence="2">
    <location>
        <begin position="48"/>
        <end position="139"/>
    </location>
</feature>
<dbReference type="eggNOG" id="ENOG502S5ZV">
    <property type="taxonomic scope" value="Eukaryota"/>
</dbReference>
<protein>
    <recommendedName>
        <fullName evidence="2">PDZ domain-containing protein</fullName>
    </recommendedName>
</protein>
<evidence type="ECO:0000256" key="1">
    <source>
        <dbReference type="SAM" id="SignalP"/>
    </source>
</evidence>
<dbReference type="RefSeq" id="XP_002186200.1">
    <property type="nucleotide sequence ID" value="XM_002186164.1"/>
</dbReference>
<evidence type="ECO:0000259" key="2">
    <source>
        <dbReference type="PROSITE" id="PS50106"/>
    </source>
</evidence>
<dbReference type="InterPro" id="IPR036010">
    <property type="entry name" value="2Fe-2S_ferredoxin-like_sf"/>
</dbReference>
<dbReference type="AlphaFoldDB" id="B5Y5K8"/>
<reference evidence="4" key="2">
    <citation type="submission" date="2008-08" db="EMBL/GenBank/DDBJ databases">
        <authorList>
            <consortium name="Diatom Consortium"/>
            <person name="Grigoriev I."/>
            <person name="Grimwood J."/>
            <person name="Kuo A."/>
            <person name="Otillar R.P."/>
            <person name="Salamov A."/>
            <person name="Detter J.C."/>
            <person name="Lindquist E."/>
            <person name="Shapiro H."/>
            <person name="Lucas S."/>
            <person name="Glavina del Rio T."/>
            <person name="Pitluck S."/>
            <person name="Rokhsar D."/>
            <person name="Bowler C."/>
        </authorList>
    </citation>
    <scope>GENOME REANNOTATION</scope>
    <source>
        <strain evidence="4">CCAP 1055/1</strain>
    </source>
</reference>